<dbReference type="InterPro" id="IPR023865">
    <property type="entry name" value="Aliphatic_acid_kinase_CS"/>
</dbReference>
<dbReference type="GO" id="GO:0005737">
    <property type="term" value="C:cytoplasm"/>
    <property type="evidence" value="ECO:0007669"/>
    <property type="project" value="UniProtKB-SubCell"/>
</dbReference>
<dbReference type="InterPro" id="IPR000890">
    <property type="entry name" value="Aliphatic_acid_kin_short-chain"/>
</dbReference>
<dbReference type="PANTHER" id="PTHR21060">
    <property type="entry name" value="ACETATE KINASE"/>
    <property type="match status" value="1"/>
</dbReference>
<evidence type="ECO:0000256" key="9">
    <source>
        <dbReference type="HAMAP-Rule" id="MF_00542"/>
    </source>
</evidence>
<organism evidence="11 12">
    <name type="scientific">Thermotalea metallivorans</name>
    <dbReference type="NCBI Taxonomy" id="520762"/>
    <lineage>
        <taxon>Bacteria</taxon>
        <taxon>Bacillati</taxon>
        <taxon>Bacillota</taxon>
        <taxon>Clostridia</taxon>
        <taxon>Peptostreptococcales</taxon>
        <taxon>Thermotaleaceae</taxon>
        <taxon>Thermotalea</taxon>
    </lineage>
</organism>
<evidence type="ECO:0000256" key="4">
    <source>
        <dbReference type="ARBA" id="ARBA00022679"/>
    </source>
</evidence>
<evidence type="ECO:0000256" key="5">
    <source>
        <dbReference type="ARBA" id="ARBA00022741"/>
    </source>
</evidence>
<dbReference type="GO" id="GO:0006083">
    <property type="term" value="P:acetate metabolic process"/>
    <property type="evidence" value="ECO:0007669"/>
    <property type="project" value="TreeGrafter"/>
</dbReference>
<accession>A0A140L3F4</accession>
<dbReference type="CDD" id="cd24011">
    <property type="entry name" value="ASKHA_NBD_BK"/>
    <property type="match status" value="1"/>
</dbReference>
<dbReference type="EMBL" id="LOEE01000041">
    <property type="protein sequence ID" value="KXG75079.1"/>
    <property type="molecule type" value="Genomic_DNA"/>
</dbReference>
<proteinExistence type="inferred from homology"/>
<dbReference type="NCBIfam" id="NF002834">
    <property type="entry name" value="PRK03011.1-5"/>
    <property type="match status" value="1"/>
</dbReference>
<evidence type="ECO:0000256" key="10">
    <source>
        <dbReference type="RuleBase" id="RU003835"/>
    </source>
</evidence>
<dbReference type="OrthoDB" id="9771859at2"/>
<evidence type="ECO:0000313" key="12">
    <source>
        <dbReference type="Proteomes" id="UP000070456"/>
    </source>
</evidence>
<comment type="subcellular location">
    <subcellularLocation>
        <location evidence="1 9">Cytoplasm</location>
    </subcellularLocation>
</comment>
<comment type="catalytic activity">
    <reaction evidence="8 9">
        <text>butanoate + ATP = butanoyl phosphate + ADP</text>
        <dbReference type="Rhea" id="RHEA:13585"/>
        <dbReference type="ChEBI" id="CHEBI:17968"/>
        <dbReference type="ChEBI" id="CHEBI:30616"/>
        <dbReference type="ChEBI" id="CHEBI:58079"/>
        <dbReference type="ChEBI" id="CHEBI:456216"/>
        <dbReference type="EC" id="2.7.2.7"/>
    </reaction>
</comment>
<dbReference type="HAMAP" id="MF_00542">
    <property type="entry name" value="Butyrate_kinase"/>
    <property type="match status" value="1"/>
</dbReference>
<dbReference type="GO" id="GO:0008776">
    <property type="term" value="F:acetate kinase activity"/>
    <property type="evidence" value="ECO:0007669"/>
    <property type="project" value="TreeGrafter"/>
</dbReference>
<dbReference type="Pfam" id="PF00871">
    <property type="entry name" value="Acetate_kinase"/>
    <property type="match status" value="1"/>
</dbReference>
<comment type="caution">
    <text evidence="11">The sequence shown here is derived from an EMBL/GenBank/DDBJ whole genome shotgun (WGS) entry which is preliminary data.</text>
</comment>
<keyword evidence="5 9" id="KW-0547">Nucleotide-binding</keyword>
<dbReference type="PIRSF" id="PIRSF036458">
    <property type="entry name" value="Butyrate_kin"/>
    <property type="match status" value="1"/>
</dbReference>
<keyword evidence="12" id="KW-1185">Reference proteome</keyword>
<dbReference type="EC" id="2.7.2.7" evidence="9"/>
<evidence type="ECO:0000256" key="7">
    <source>
        <dbReference type="ARBA" id="ARBA00022840"/>
    </source>
</evidence>
<dbReference type="NCBIfam" id="TIGR02707">
    <property type="entry name" value="butyr_kinase"/>
    <property type="match status" value="1"/>
</dbReference>
<dbReference type="GO" id="GO:0047761">
    <property type="term" value="F:butyrate kinase activity"/>
    <property type="evidence" value="ECO:0007669"/>
    <property type="project" value="UniProtKB-UniRule"/>
</dbReference>
<comment type="similarity">
    <text evidence="2 9 10">Belongs to the acetokinase family.</text>
</comment>
<dbReference type="InterPro" id="IPR043129">
    <property type="entry name" value="ATPase_NBD"/>
</dbReference>
<dbReference type="PRINTS" id="PR00471">
    <property type="entry name" value="ACETATEKNASE"/>
</dbReference>
<sequence length="358" mass="39059">MSEIFRILTINPGSTSTKIAIFDNEKPVMETTLRHPAEEINKYEKIFDQYEFRKNVILETLNENGINLTKLSAVVGRGGLLKPIQGGTYKVTDKMLEDLKVGVLGEHASNLGGIIANEIAKQLNIPAFIVDPVVVDEMDDVARISGMPEIERKSIFHALNQKAVARRAAKEMGKSYQEVNIIVAHLGGGISVGAHHMGRVIDVNNALDGEGPFSPERTGGLPVGDLAKMCFSGKYTLDDIKKKIKGKGGLVAYLGTNDGREVVKMIEEGNKEAELVYQAMAYQVAKEIGSCAAVLKGKVDAIVLTGGIAYDKTFVKWIQNRVEFIAPVIIYPGEDEMIALAEGGLRVLRGEEEAKIYE</sequence>
<evidence type="ECO:0000256" key="6">
    <source>
        <dbReference type="ARBA" id="ARBA00022777"/>
    </source>
</evidence>
<dbReference type="PROSITE" id="PS01076">
    <property type="entry name" value="ACETATE_KINASE_2"/>
    <property type="match status" value="1"/>
</dbReference>
<dbReference type="SUPFAM" id="SSF53067">
    <property type="entry name" value="Actin-like ATPase domain"/>
    <property type="match status" value="2"/>
</dbReference>
<protein>
    <recommendedName>
        <fullName evidence="9">Probable butyrate kinase</fullName>
        <shortName evidence="9">BK</shortName>
        <ecNumber evidence="9">2.7.2.7</ecNumber>
    </recommendedName>
    <alternativeName>
        <fullName evidence="9">Branched-chain carboxylic acid kinase</fullName>
    </alternativeName>
</protein>
<keyword evidence="6 9" id="KW-0418">Kinase</keyword>
<keyword evidence="3 9" id="KW-0963">Cytoplasm</keyword>
<dbReference type="Proteomes" id="UP000070456">
    <property type="component" value="Unassembled WGS sequence"/>
</dbReference>
<dbReference type="PROSITE" id="PS01075">
    <property type="entry name" value="ACETATE_KINASE_1"/>
    <property type="match status" value="1"/>
</dbReference>
<evidence type="ECO:0000256" key="2">
    <source>
        <dbReference type="ARBA" id="ARBA00008748"/>
    </source>
</evidence>
<dbReference type="PATRIC" id="fig|520762.4.peg.2110"/>
<keyword evidence="4 9" id="KW-0808">Transferase</keyword>
<dbReference type="AlphaFoldDB" id="A0A140L3F4"/>
<name>A0A140L3F4_9FIRM</name>
<dbReference type="Gene3D" id="3.30.420.40">
    <property type="match status" value="2"/>
</dbReference>
<evidence type="ECO:0000256" key="8">
    <source>
        <dbReference type="ARBA" id="ARBA00048596"/>
    </source>
</evidence>
<gene>
    <name evidence="11" type="primary">buk2_1</name>
    <name evidence="9" type="synonym">buk</name>
    <name evidence="11" type="ORF">AN619_19050</name>
</gene>
<dbReference type="GO" id="GO:0005524">
    <property type="term" value="F:ATP binding"/>
    <property type="evidence" value="ECO:0007669"/>
    <property type="project" value="UniProtKB-KW"/>
</dbReference>
<reference evidence="11 12" key="1">
    <citation type="submission" date="2015-12" db="EMBL/GenBank/DDBJ databases">
        <title>Draft genome sequence of the thermoanaerobe Thermotalea metallivorans, an isolate from the runoff channel of the Great Artesian Basin, Australia.</title>
        <authorList>
            <person name="Patel B.K."/>
        </authorList>
    </citation>
    <scope>NUCLEOTIDE SEQUENCE [LARGE SCALE GENOMIC DNA]</scope>
    <source>
        <strain evidence="11 12">B2-1</strain>
    </source>
</reference>
<keyword evidence="7 9" id="KW-0067">ATP-binding</keyword>
<evidence type="ECO:0000256" key="1">
    <source>
        <dbReference type="ARBA" id="ARBA00004496"/>
    </source>
</evidence>
<dbReference type="RefSeq" id="WP_068556460.1">
    <property type="nucleotide sequence ID" value="NZ_LOEE01000041.1"/>
</dbReference>
<dbReference type="InterPro" id="IPR011245">
    <property type="entry name" value="Butyrate_kin"/>
</dbReference>
<evidence type="ECO:0000313" key="11">
    <source>
        <dbReference type="EMBL" id="KXG75079.1"/>
    </source>
</evidence>
<dbReference type="STRING" id="520762.AN619_19050"/>
<evidence type="ECO:0000256" key="3">
    <source>
        <dbReference type="ARBA" id="ARBA00022490"/>
    </source>
</evidence>
<dbReference type="PANTHER" id="PTHR21060:SF3">
    <property type="entry name" value="BUTYRATE KINASE 2-RELATED"/>
    <property type="match status" value="1"/>
</dbReference>